<dbReference type="AlphaFoldDB" id="H8GRC1"/>
<keyword evidence="6" id="KW-0004">4Fe-4S</keyword>
<dbReference type="GO" id="GO:0000701">
    <property type="term" value="F:purine-specific mismatch base pair DNA N-glycosylase activity"/>
    <property type="evidence" value="ECO:0007669"/>
    <property type="project" value="UniProtKB-EC"/>
</dbReference>
<dbReference type="NCBIfam" id="TIGR01084">
    <property type="entry name" value="mutY"/>
    <property type="match status" value="1"/>
</dbReference>
<dbReference type="GO" id="GO:0051539">
    <property type="term" value="F:4 iron, 4 sulfur cluster binding"/>
    <property type="evidence" value="ECO:0007669"/>
    <property type="project" value="UniProtKB-UniRule"/>
</dbReference>
<accession>H8GRC1</accession>
<dbReference type="SUPFAM" id="SSF48150">
    <property type="entry name" value="DNA-glycosylase"/>
    <property type="match status" value="1"/>
</dbReference>
<dbReference type="GO" id="GO:0034039">
    <property type="term" value="F:8-oxo-7,8-dihydroguanine DNA N-glycosylase activity"/>
    <property type="evidence" value="ECO:0007669"/>
    <property type="project" value="TreeGrafter"/>
</dbReference>
<keyword evidence="8 14" id="KW-0227">DNA damage</keyword>
<dbReference type="CDD" id="cd00056">
    <property type="entry name" value="ENDO3c"/>
    <property type="match status" value="1"/>
</dbReference>
<evidence type="ECO:0000256" key="2">
    <source>
        <dbReference type="ARBA" id="ARBA00002933"/>
    </source>
</evidence>
<evidence type="ECO:0000256" key="3">
    <source>
        <dbReference type="ARBA" id="ARBA00008343"/>
    </source>
</evidence>
<dbReference type="InterPro" id="IPR011257">
    <property type="entry name" value="DNA_glycosylase"/>
</dbReference>
<dbReference type="GO" id="GO:0006284">
    <property type="term" value="P:base-excision repair"/>
    <property type="evidence" value="ECO:0007669"/>
    <property type="project" value="UniProtKB-UniRule"/>
</dbReference>
<sequence>MIRVNDSTFNERVLAWFDRHGRKDLPWQQDKSPYRVWISETMLQQTQVATVIPYFNAFVDRFPSVEALANASIDEVLRHWSGLGYYARARNLHKAALIIAGQGSFPDTLEELQQLPGIGLSTAGAIMSIAYGRSHPILDGNVRRVLARYRAVPGWPGEAKVNRRLWELSRALTPEQRAADYTQAIMDLGATVCTRSRPSCGACPVNADCLAFGTGRVNDFPAPKPAKALPVKQRTFLLLTDRHRQVFLEKRPPAGIWGGLWCLPEFENPDQALGWCLDRHIPVVGRYAMDRRRHTFSHFHLDFTPLVILTDGITGGVGETGSPIWHPLEAIARLGLPAPINLLLKQYQNHEDKHGKTD</sequence>
<dbReference type="GO" id="GO:0006298">
    <property type="term" value="P:mismatch repair"/>
    <property type="evidence" value="ECO:0007669"/>
    <property type="project" value="TreeGrafter"/>
</dbReference>
<evidence type="ECO:0000256" key="13">
    <source>
        <dbReference type="ARBA" id="ARBA00023295"/>
    </source>
</evidence>
<keyword evidence="9" id="KW-0378">Hydrolase</keyword>
<dbReference type="InterPro" id="IPR005760">
    <property type="entry name" value="A/G_AdeGlyc_MutY"/>
</dbReference>
<dbReference type="SUPFAM" id="SSF55811">
    <property type="entry name" value="Nudix"/>
    <property type="match status" value="1"/>
</dbReference>
<dbReference type="STRING" id="686340.Metal_3450"/>
<feature type="domain" description="HhH-GPD" evidence="15">
    <location>
        <begin position="42"/>
        <end position="191"/>
    </location>
</feature>
<reference evidence="16 17" key="1">
    <citation type="journal article" date="2013" name="Genome Announc.">
        <title>Genome Sequence of the Obligate Gammaproteobacterial Methanotroph Methylomicrobium album Strain BG8.</title>
        <authorList>
            <person name="Kits K.D."/>
            <person name="Kalyuzhnaya M.G."/>
            <person name="Klotz M.G."/>
            <person name="Jetten M.S."/>
            <person name="Op den Camp H.J."/>
            <person name="Vuilleumier S."/>
            <person name="Bringel F."/>
            <person name="Dispirito A.A."/>
            <person name="Murrell J.C."/>
            <person name="Bruce D."/>
            <person name="Cheng J.F."/>
            <person name="Copeland A."/>
            <person name="Goodwin L."/>
            <person name="Hauser L."/>
            <person name="Lajus A."/>
            <person name="Land M.L."/>
            <person name="Lapidus A."/>
            <person name="Lucas S."/>
            <person name="Medigue C."/>
            <person name="Pitluck S."/>
            <person name="Woyke T."/>
            <person name="Zeytun A."/>
            <person name="Stein L.Y."/>
        </authorList>
    </citation>
    <scope>NUCLEOTIDE SEQUENCE [LARGE SCALE GENOMIC DNA]</scope>
    <source>
        <strain evidence="16 17">BG8</strain>
    </source>
</reference>
<dbReference type="CDD" id="cd03431">
    <property type="entry name" value="NUDIX_DNA_Glycosylase_C-MutY"/>
    <property type="match status" value="1"/>
</dbReference>
<proteinExistence type="inferred from homology"/>
<dbReference type="Proteomes" id="UP000005090">
    <property type="component" value="Chromosome"/>
</dbReference>
<keyword evidence="7" id="KW-0479">Metal-binding</keyword>
<dbReference type="SMART" id="SM00525">
    <property type="entry name" value="FES"/>
    <property type="match status" value="1"/>
</dbReference>
<dbReference type="Gene3D" id="1.10.1670.10">
    <property type="entry name" value="Helix-hairpin-Helix base-excision DNA repair enzymes (C-terminal)"/>
    <property type="match status" value="1"/>
</dbReference>
<keyword evidence="17" id="KW-1185">Reference proteome</keyword>
<evidence type="ECO:0000256" key="7">
    <source>
        <dbReference type="ARBA" id="ARBA00022723"/>
    </source>
</evidence>
<dbReference type="GO" id="GO:0046872">
    <property type="term" value="F:metal ion binding"/>
    <property type="evidence" value="ECO:0007669"/>
    <property type="project" value="UniProtKB-UniRule"/>
</dbReference>
<dbReference type="Pfam" id="PF14815">
    <property type="entry name" value="NUDIX_4"/>
    <property type="match status" value="1"/>
</dbReference>
<dbReference type="Gene3D" id="3.90.79.10">
    <property type="entry name" value="Nucleoside Triphosphate Pyrophosphohydrolase"/>
    <property type="match status" value="1"/>
</dbReference>
<dbReference type="GO" id="GO:0035485">
    <property type="term" value="F:adenine/guanine mispair binding"/>
    <property type="evidence" value="ECO:0007669"/>
    <property type="project" value="TreeGrafter"/>
</dbReference>
<evidence type="ECO:0000256" key="12">
    <source>
        <dbReference type="ARBA" id="ARBA00023204"/>
    </source>
</evidence>
<keyword evidence="12" id="KW-0234">DNA repair</keyword>
<protein>
    <recommendedName>
        <fullName evidence="5 14">Adenine DNA glycosylase</fullName>
        <ecNumber evidence="4 14">3.2.2.31</ecNumber>
    </recommendedName>
</protein>
<gene>
    <name evidence="16" type="ORF">Metal_3450</name>
</gene>
<comment type="function">
    <text evidence="2">Adenine glycosylase active on G-A mispairs. MutY also corrects error-prone DNA synthesis past GO lesions which are due to the oxidatively damaged form of guanine: 7,8-dihydro-8-oxoguanine (8-oxo-dGTP).</text>
</comment>
<dbReference type="InterPro" id="IPR029119">
    <property type="entry name" value="MutY_C"/>
</dbReference>
<dbReference type="EMBL" id="CM001475">
    <property type="protein sequence ID" value="EIC31100.1"/>
    <property type="molecule type" value="Genomic_DNA"/>
</dbReference>
<dbReference type="InterPro" id="IPR000445">
    <property type="entry name" value="HhH_motif"/>
</dbReference>
<dbReference type="SMART" id="SM00478">
    <property type="entry name" value="ENDO3c"/>
    <property type="match status" value="1"/>
</dbReference>
<evidence type="ECO:0000256" key="4">
    <source>
        <dbReference type="ARBA" id="ARBA00012045"/>
    </source>
</evidence>
<evidence type="ECO:0000256" key="6">
    <source>
        <dbReference type="ARBA" id="ARBA00022485"/>
    </source>
</evidence>
<dbReference type="FunFam" id="1.10.1670.10:FF:000002">
    <property type="entry name" value="Adenine DNA glycosylase"/>
    <property type="match status" value="1"/>
</dbReference>
<evidence type="ECO:0000256" key="10">
    <source>
        <dbReference type="ARBA" id="ARBA00023004"/>
    </source>
</evidence>
<evidence type="ECO:0000256" key="9">
    <source>
        <dbReference type="ARBA" id="ARBA00022801"/>
    </source>
</evidence>
<comment type="similarity">
    <text evidence="3 14">Belongs to the Nth/MutY family.</text>
</comment>
<comment type="cofactor">
    <cofactor evidence="14">
        <name>[4Fe-4S] cluster</name>
        <dbReference type="ChEBI" id="CHEBI:49883"/>
    </cofactor>
    <text evidence="14">Binds 1 [4Fe-4S] cluster.</text>
</comment>
<evidence type="ECO:0000256" key="11">
    <source>
        <dbReference type="ARBA" id="ARBA00023014"/>
    </source>
</evidence>
<dbReference type="HOGENOM" id="CLU_012862_0_2_6"/>
<dbReference type="InterPro" id="IPR003265">
    <property type="entry name" value="HhH-GPD_domain"/>
</dbReference>
<keyword evidence="10 14" id="KW-0408">Iron</keyword>
<dbReference type="InterPro" id="IPR044298">
    <property type="entry name" value="MIG/MutY"/>
</dbReference>
<dbReference type="eggNOG" id="COG1194">
    <property type="taxonomic scope" value="Bacteria"/>
</dbReference>
<dbReference type="NCBIfam" id="NF008132">
    <property type="entry name" value="PRK10880.1"/>
    <property type="match status" value="1"/>
</dbReference>
<name>H8GRC1_METAL</name>
<dbReference type="GO" id="GO:0032357">
    <property type="term" value="F:oxidized purine DNA binding"/>
    <property type="evidence" value="ECO:0007669"/>
    <property type="project" value="TreeGrafter"/>
</dbReference>
<evidence type="ECO:0000256" key="5">
    <source>
        <dbReference type="ARBA" id="ARBA00022023"/>
    </source>
</evidence>
<keyword evidence="13 14" id="KW-0326">Glycosidase</keyword>
<dbReference type="PANTHER" id="PTHR42944">
    <property type="entry name" value="ADENINE DNA GLYCOSYLASE"/>
    <property type="match status" value="1"/>
</dbReference>
<dbReference type="InterPro" id="IPR003651">
    <property type="entry name" value="Endonuclease3_FeS-loop_motif"/>
</dbReference>
<dbReference type="Pfam" id="PF00633">
    <property type="entry name" value="HHH"/>
    <property type="match status" value="1"/>
</dbReference>
<dbReference type="PROSITE" id="PS01155">
    <property type="entry name" value="ENDONUCLEASE_III_2"/>
    <property type="match status" value="1"/>
</dbReference>
<dbReference type="FunFam" id="1.10.340.30:FF:000002">
    <property type="entry name" value="Adenine DNA glycosylase"/>
    <property type="match status" value="1"/>
</dbReference>
<dbReference type="Pfam" id="PF00730">
    <property type="entry name" value="HhH-GPD"/>
    <property type="match status" value="1"/>
</dbReference>
<keyword evidence="11" id="KW-0411">Iron-sulfur</keyword>
<evidence type="ECO:0000256" key="1">
    <source>
        <dbReference type="ARBA" id="ARBA00000843"/>
    </source>
</evidence>
<evidence type="ECO:0000313" key="16">
    <source>
        <dbReference type="EMBL" id="EIC31100.1"/>
    </source>
</evidence>
<dbReference type="InterPro" id="IPR004036">
    <property type="entry name" value="Endonuclease-III-like_CS2"/>
</dbReference>
<dbReference type="EC" id="3.2.2.31" evidence="4 14"/>
<evidence type="ECO:0000259" key="15">
    <source>
        <dbReference type="SMART" id="SM00478"/>
    </source>
</evidence>
<organism evidence="16 17">
    <name type="scientific">Methylomicrobium album BG8</name>
    <dbReference type="NCBI Taxonomy" id="686340"/>
    <lineage>
        <taxon>Bacteria</taxon>
        <taxon>Pseudomonadati</taxon>
        <taxon>Pseudomonadota</taxon>
        <taxon>Gammaproteobacteria</taxon>
        <taxon>Methylococcales</taxon>
        <taxon>Methylococcaceae</taxon>
        <taxon>Methylomicrobium</taxon>
    </lineage>
</organism>
<dbReference type="RefSeq" id="WP_005374191.1">
    <property type="nucleotide sequence ID" value="NZ_CM001475.1"/>
</dbReference>
<dbReference type="InterPro" id="IPR023170">
    <property type="entry name" value="HhH_base_excis_C"/>
</dbReference>
<comment type="catalytic activity">
    <reaction evidence="1 14">
        <text>Hydrolyzes free adenine bases from 7,8-dihydro-8-oxoguanine:adenine mismatched double-stranded DNA, leaving an apurinic site.</text>
        <dbReference type="EC" id="3.2.2.31"/>
    </reaction>
</comment>
<dbReference type="PANTHER" id="PTHR42944:SF1">
    <property type="entry name" value="ADENINE DNA GLYCOSYLASE"/>
    <property type="match status" value="1"/>
</dbReference>
<dbReference type="Gene3D" id="1.10.340.30">
    <property type="entry name" value="Hypothetical protein, domain 2"/>
    <property type="match status" value="1"/>
</dbReference>
<evidence type="ECO:0000313" key="17">
    <source>
        <dbReference type="Proteomes" id="UP000005090"/>
    </source>
</evidence>
<dbReference type="InterPro" id="IPR015797">
    <property type="entry name" value="NUDIX_hydrolase-like_dom_sf"/>
</dbReference>
<evidence type="ECO:0000256" key="8">
    <source>
        <dbReference type="ARBA" id="ARBA00022763"/>
    </source>
</evidence>
<evidence type="ECO:0000256" key="14">
    <source>
        <dbReference type="RuleBase" id="RU365096"/>
    </source>
</evidence>